<keyword evidence="3" id="KW-1185">Reference proteome</keyword>
<name>A0A8S3YFG5_9EUPU</name>
<dbReference type="SUPFAM" id="SSF47986">
    <property type="entry name" value="DEATH domain"/>
    <property type="match status" value="1"/>
</dbReference>
<evidence type="ECO:0000313" key="2">
    <source>
        <dbReference type="EMBL" id="CAG5115128.1"/>
    </source>
</evidence>
<protein>
    <recommendedName>
        <fullName evidence="1">Death domain-containing protein</fullName>
    </recommendedName>
</protein>
<dbReference type="OrthoDB" id="10257415at2759"/>
<dbReference type="PROSITE" id="PS50017">
    <property type="entry name" value="DEATH_DOMAIN"/>
    <property type="match status" value="1"/>
</dbReference>
<dbReference type="InterPro" id="IPR000488">
    <property type="entry name" value="Death_dom"/>
</dbReference>
<gene>
    <name evidence="2" type="ORF">CUNI_LOCUS686</name>
</gene>
<evidence type="ECO:0000313" key="3">
    <source>
        <dbReference type="Proteomes" id="UP000678393"/>
    </source>
</evidence>
<dbReference type="EMBL" id="CAJHNH020000076">
    <property type="protein sequence ID" value="CAG5115128.1"/>
    <property type="molecule type" value="Genomic_DNA"/>
</dbReference>
<comment type="caution">
    <text evidence="2">The sequence shown here is derived from an EMBL/GenBank/DDBJ whole genome shotgun (WGS) entry which is preliminary data.</text>
</comment>
<dbReference type="InterPro" id="IPR011029">
    <property type="entry name" value="DEATH-like_dom_sf"/>
</dbReference>
<reference evidence="2" key="1">
    <citation type="submission" date="2021-04" db="EMBL/GenBank/DDBJ databases">
        <authorList>
            <consortium name="Molecular Ecology Group"/>
        </authorList>
    </citation>
    <scope>NUCLEOTIDE SEQUENCE</scope>
</reference>
<dbReference type="Pfam" id="PF00531">
    <property type="entry name" value="Death"/>
    <property type="match status" value="1"/>
</dbReference>
<accession>A0A8S3YFG5</accession>
<organism evidence="2 3">
    <name type="scientific">Candidula unifasciata</name>
    <dbReference type="NCBI Taxonomy" id="100452"/>
    <lineage>
        <taxon>Eukaryota</taxon>
        <taxon>Metazoa</taxon>
        <taxon>Spiralia</taxon>
        <taxon>Lophotrochozoa</taxon>
        <taxon>Mollusca</taxon>
        <taxon>Gastropoda</taxon>
        <taxon>Heterobranchia</taxon>
        <taxon>Euthyneura</taxon>
        <taxon>Panpulmonata</taxon>
        <taxon>Eupulmonata</taxon>
        <taxon>Stylommatophora</taxon>
        <taxon>Helicina</taxon>
        <taxon>Helicoidea</taxon>
        <taxon>Geomitridae</taxon>
        <taxon>Candidula</taxon>
    </lineage>
</organism>
<dbReference type="Gene3D" id="1.10.533.10">
    <property type="entry name" value="Death Domain, Fas"/>
    <property type="match status" value="1"/>
</dbReference>
<proteinExistence type="predicted"/>
<dbReference type="CDD" id="cd01670">
    <property type="entry name" value="Death"/>
    <property type="match status" value="1"/>
</dbReference>
<evidence type="ECO:0000259" key="1">
    <source>
        <dbReference type="PROSITE" id="PS50017"/>
    </source>
</evidence>
<dbReference type="Proteomes" id="UP000678393">
    <property type="component" value="Unassembled WGS sequence"/>
</dbReference>
<dbReference type="GO" id="GO:0007165">
    <property type="term" value="P:signal transduction"/>
    <property type="evidence" value="ECO:0007669"/>
    <property type="project" value="InterPro"/>
</dbReference>
<feature type="domain" description="Death" evidence="1">
    <location>
        <begin position="9"/>
        <end position="91"/>
    </location>
</feature>
<dbReference type="AlphaFoldDB" id="A0A8S3YFG5"/>
<feature type="non-terminal residue" evidence="2">
    <location>
        <position position="91"/>
    </location>
</feature>
<sequence>VGSPQLQLTKDQIRIIAEQAGSVWMKLGERLGLPADHLAYFKDSSDNVTEVATNMLTVWQEEEQEKDSISAIRDALTDLGLDTVLASLNLS</sequence>